<dbReference type="GO" id="GO:0009103">
    <property type="term" value="P:lipopolysaccharide biosynthetic process"/>
    <property type="evidence" value="ECO:0007669"/>
    <property type="project" value="UniProtKB-KW"/>
</dbReference>
<sequence>MVPGQKVFGRKAIGRHGERLAQRRTAGNWTVRHRTCACILPSGGPQAAPPPASSPLPITAPLLPTEALLAVLAGALLHAGWNTALKAGGGSASDAVLVVAGSAFIALLMLPVVPAPSLASAPYLGVTAVLHVAYFRLLAAAYREGAMSHAYPLMRGTPPLLVALCSGVLLGEGLSAVAWAGTVLVCGGILGLTLLGRRSGPSGSWRGTACALANALVIAAYTLVDGIGVRLSGSAAGYTLWGFLLLSVPMVGGALLRDARGFLSHARRRWMVALAGGAASIASYGLALWAMTLAPIAVVAALRETSILFAMALAALVLRERIGPVRLASGVVIVLGAASLRLA</sequence>
<geneLocation type="plasmid" evidence="15">
    <name>p5unnamed</name>
</geneLocation>
<dbReference type="GO" id="GO:0022857">
    <property type="term" value="F:transmembrane transporter activity"/>
    <property type="evidence" value="ECO:0007669"/>
    <property type="project" value="InterPro"/>
</dbReference>
<feature type="transmembrane region" description="Helical" evidence="13">
    <location>
        <begin position="269"/>
        <end position="290"/>
    </location>
</feature>
<dbReference type="Pfam" id="PF00892">
    <property type="entry name" value="EamA"/>
    <property type="match status" value="1"/>
</dbReference>
<dbReference type="Proteomes" id="UP000236268">
    <property type="component" value="Unassembled WGS sequence"/>
</dbReference>
<accession>A0A2K1G349</accession>
<dbReference type="InterPro" id="IPR000620">
    <property type="entry name" value="EamA_dom"/>
</dbReference>
<dbReference type="GO" id="GO:0005886">
    <property type="term" value="C:plasma membrane"/>
    <property type="evidence" value="ECO:0007669"/>
    <property type="project" value="UniProtKB-SubCell"/>
</dbReference>
<feature type="domain" description="EamA" evidence="14">
    <location>
        <begin position="207"/>
        <end position="338"/>
    </location>
</feature>
<keyword evidence="4" id="KW-0444">Lipid biosynthesis</keyword>
<keyword evidence="10" id="KW-0443">Lipid metabolism</keyword>
<keyword evidence="8" id="KW-0448">Lipopolysaccharide biosynthesis</keyword>
<gene>
    <name evidence="15" type="ORF">C1S70_08440</name>
</gene>
<evidence type="ECO:0000256" key="5">
    <source>
        <dbReference type="ARBA" id="ARBA00022519"/>
    </source>
</evidence>
<feature type="transmembrane region" description="Helical" evidence="13">
    <location>
        <begin position="236"/>
        <end position="257"/>
    </location>
</feature>
<evidence type="ECO:0000256" key="13">
    <source>
        <dbReference type="SAM" id="Phobius"/>
    </source>
</evidence>
<comment type="similarity">
    <text evidence="12">Belongs to the drug/metabolite transporter (DMT) superfamily. Small multidrug resistance (SMR) (TC 2.A.7.1) family.</text>
</comment>
<name>A0A2K1G349_9PROT</name>
<evidence type="ECO:0000256" key="2">
    <source>
        <dbReference type="ARBA" id="ARBA00022448"/>
    </source>
</evidence>
<comment type="subcellular location">
    <subcellularLocation>
        <location evidence="1">Cell membrane</location>
        <topology evidence="1">Multi-pass membrane protein</topology>
    </subcellularLocation>
</comment>
<evidence type="ECO:0000313" key="15">
    <source>
        <dbReference type="EMBL" id="PNQ99207.1"/>
    </source>
</evidence>
<dbReference type="AlphaFoldDB" id="A0A2K1G349"/>
<keyword evidence="2" id="KW-0813">Transport</keyword>
<keyword evidence="3" id="KW-1003">Cell membrane</keyword>
<dbReference type="OrthoDB" id="9783707at2"/>
<evidence type="ECO:0000259" key="14">
    <source>
        <dbReference type="Pfam" id="PF00892"/>
    </source>
</evidence>
<dbReference type="GO" id="GO:0009245">
    <property type="term" value="P:lipid A biosynthetic process"/>
    <property type="evidence" value="ECO:0007669"/>
    <property type="project" value="UniProtKB-KW"/>
</dbReference>
<feature type="transmembrane region" description="Helical" evidence="13">
    <location>
        <begin position="207"/>
        <end position="224"/>
    </location>
</feature>
<evidence type="ECO:0000256" key="8">
    <source>
        <dbReference type="ARBA" id="ARBA00022985"/>
    </source>
</evidence>
<keyword evidence="9 13" id="KW-1133">Transmembrane helix</keyword>
<evidence type="ECO:0000256" key="11">
    <source>
        <dbReference type="ARBA" id="ARBA00023136"/>
    </source>
</evidence>
<evidence type="ECO:0000256" key="4">
    <source>
        <dbReference type="ARBA" id="ARBA00022516"/>
    </source>
</evidence>
<evidence type="ECO:0000256" key="12">
    <source>
        <dbReference type="ARBA" id="ARBA00038032"/>
    </source>
</evidence>
<dbReference type="PANTHER" id="PTHR30561:SF1">
    <property type="entry name" value="MULTIDRUG TRANSPORTER EMRE"/>
    <property type="match status" value="1"/>
</dbReference>
<keyword evidence="7 13" id="KW-0812">Transmembrane</keyword>
<feature type="transmembrane region" description="Helical" evidence="13">
    <location>
        <begin position="296"/>
        <end position="318"/>
    </location>
</feature>
<dbReference type="InterPro" id="IPR000390">
    <property type="entry name" value="Small_drug/metabolite_transptr"/>
</dbReference>
<comment type="caution">
    <text evidence="15">The sequence shown here is derived from an EMBL/GenBank/DDBJ whole genome shotgun (WGS) entry which is preliminary data.</text>
</comment>
<keyword evidence="15" id="KW-0614">Plasmid</keyword>
<evidence type="ECO:0000256" key="7">
    <source>
        <dbReference type="ARBA" id="ARBA00022692"/>
    </source>
</evidence>
<feature type="transmembrane region" description="Helical" evidence="13">
    <location>
        <begin position="121"/>
        <end position="141"/>
    </location>
</feature>
<feature type="transmembrane region" description="Helical" evidence="13">
    <location>
        <begin position="96"/>
        <end position="115"/>
    </location>
</feature>
<evidence type="ECO:0000256" key="10">
    <source>
        <dbReference type="ARBA" id="ARBA00023098"/>
    </source>
</evidence>
<organism evidence="15 16">
    <name type="scientific">Azospirillum argentinense</name>
    <dbReference type="NCBI Taxonomy" id="2970906"/>
    <lineage>
        <taxon>Bacteria</taxon>
        <taxon>Pseudomonadati</taxon>
        <taxon>Pseudomonadota</taxon>
        <taxon>Alphaproteobacteria</taxon>
        <taxon>Rhodospirillales</taxon>
        <taxon>Azospirillaceae</taxon>
        <taxon>Azospirillum</taxon>
    </lineage>
</organism>
<evidence type="ECO:0000256" key="3">
    <source>
        <dbReference type="ARBA" id="ARBA00022475"/>
    </source>
</evidence>
<dbReference type="SUPFAM" id="SSF103481">
    <property type="entry name" value="Multidrug resistance efflux transporter EmrE"/>
    <property type="match status" value="2"/>
</dbReference>
<proteinExistence type="inferred from homology"/>
<keyword evidence="5" id="KW-0997">Cell inner membrane</keyword>
<dbReference type="InterPro" id="IPR037185">
    <property type="entry name" value="EmrE-like"/>
</dbReference>
<reference evidence="15 16" key="1">
    <citation type="submission" date="2018-01" db="EMBL/GenBank/DDBJ databases">
        <title>Whole genome sequence of Azospirillum brasilense REC3 isolated from strawberry roots.</title>
        <authorList>
            <person name="Fontana C.A."/>
            <person name="Salazar S.M."/>
            <person name="Bassi D."/>
            <person name="Puglisi E."/>
            <person name="Lovaisa N.C."/>
            <person name="Toffoli L.M."/>
            <person name="Pedraza R."/>
            <person name="Cocconcelli P.S."/>
        </authorList>
    </citation>
    <scope>NUCLEOTIDE SEQUENCE [LARGE SCALE GENOMIC DNA]</scope>
    <source>
        <strain evidence="15 16">REC3</strain>
        <plasmid evidence="15">p5unnamed</plasmid>
    </source>
</reference>
<dbReference type="EMBL" id="POWG01000007">
    <property type="protein sequence ID" value="PNQ99207.1"/>
    <property type="molecule type" value="Genomic_DNA"/>
</dbReference>
<evidence type="ECO:0000256" key="9">
    <source>
        <dbReference type="ARBA" id="ARBA00022989"/>
    </source>
</evidence>
<keyword evidence="6" id="KW-0441">Lipid A biosynthesis</keyword>
<dbReference type="PANTHER" id="PTHR30561">
    <property type="entry name" value="SMR FAMILY PROTON-DEPENDENT DRUG EFFLUX TRANSPORTER SUGE"/>
    <property type="match status" value="1"/>
</dbReference>
<protein>
    <submittedName>
        <fullName evidence="15">EamA family transporter</fullName>
    </submittedName>
</protein>
<evidence type="ECO:0000256" key="6">
    <source>
        <dbReference type="ARBA" id="ARBA00022556"/>
    </source>
</evidence>
<evidence type="ECO:0000313" key="16">
    <source>
        <dbReference type="Proteomes" id="UP000236268"/>
    </source>
</evidence>
<feature type="transmembrane region" description="Helical" evidence="13">
    <location>
        <begin position="153"/>
        <end position="170"/>
    </location>
</feature>
<feature type="transmembrane region" description="Helical" evidence="13">
    <location>
        <begin position="176"/>
        <end position="195"/>
    </location>
</feature>
<dbReference type="Gene3D" id="1.10.3730.20">
    <property type="match status" value="2"/>
</dbReference>
<keyword evidence="11 13" id="KW-0472">Membrane</keyword>
<evidence type="ECO:0000256" key="1">
    <source>
        <dbReference type="ARBA" id="ARBA00004651"/>
    </source>
</evidence>